<dbReference type="PIRSF" id="PIRSF006060">
    <property type="entry name" value="AA_transporter"/>
    <property type="match status" value="1"/>
</dbReference>
<feature type="transmembrane region" description="Helical" evidence="6">
    <location>
        <begin position="252"/>
        <end position="279"/>
    </location>
</feature>
<reference evidence="7 8" key="1">
    <citation type="submission" date="2015-01" db="EMBL/GenBank/DDBJ databases">
        <title>Draft genome of the acidophilic iron oxidizer Acidithrix ferrooxidans strain Py-F3.</title>
        <authorList>
            <person name="Poehlein A."/>
            <person name="Eisen S."/>
            <person name="Schloemann M."/>
            <person name="Johnson B.D."/>
            <person name="Daniel R."/>
            <person name="Muehling M."/>
        </authorList>
    </citation>
    <scope>NUCLEOTIDE SEQUENCE [LARGE SCALE GENOMIC DNA]</scope>
    <source>
        <strain evidence="7 8">Py-F3</strain>
    </source>
</reference>
<sequence>MSLLVAAAGISTLYYILAGALISALQANSISEFARVAPSSGSLIAWAQMTFGEVVSTPLAYLLTTSYFAIISGLIVASGWWLQETLISFSAPSIPWQVYSIFIALIVLTFIVGKARSLLNINLGLVVIQIVGLAALAAIIIARYYKNWNSSYVALPIHGQLGTSWTSAVPIAFFIFLGWENISALAPQFKGGSKSVATKIYLAIIATALIAIVISFTTTLGLASDLSKIIASPTPLVEAAKSTAPYLVKVTYFLGLLSLISALFSLVTSQANIINYCGLQSYFTKRIASKNSQPIPHKSGVILIVGATVIGVILGSGRDPLLYFSEAATLSALLTIIAYLAINLAIPIYFRIYRPEVYSKVKHLVIPIMASIALVYPIYLLVSPNQSAPFGYFGYILGILLIVGLGVGLYRRTHLQNLKNTKLQESRLR</sequence>
<evidence type="ECO:0000256" key="2">
    <source>
        <dbReference type="ARBA" id="ARBA00022475"/>
    </source>
</evidence>
<comment type="subcellular location">
    <subcellularLocation>
        <location evidence="1">Cell membrane</location>
        <topology evidence="1">Multi-pass membrane protein</topology>
    </subcellularLocation>
</comment>
<feature type="transmembrane region" description="Helical" evidence="6">
    <location>
        <begin position="125"/>
        <end position="145"/>
    </location>
</feature>
<gene>
    <name evidence="7" type="ORF">AXFE_32610</name>
</gene>
<evidence type="ECO:0000256" key="4">
    <source>
        <dbReference type="ARBA" id="ARBA00022989"/>
    </source>
</evidence>
<dbReference type="Pfam" id="PF13520">
    <property type="entry name" value="AA_permease_2"/>
    <property type="match status" value="1"/>
</dbReference>
<keyword evidence="4 6" id="KW-1133">Transmembrane helix</keyword>
<dbReference type="InterPro" id="IPR002293">
    <property type="entry name" value="AA/rel_permease1"/>
</dbReference>
<evidence type="ECO:0000256" key="5">
    <source>
        <dbReference type="ARBA" id="ARBA00023136"/>
    </source>
</evidence>
<feature type="transmembrane region" description="Helical" evidence="6">
    <location>
        <begin position="388"/>
        <end position="410"/>
    </location>
</feature>
<organism evidence="7 8">
    <name type="scientific">Acidithrix ferrooxidans</name>
    <dbReference type="NCBI Taxonomy" id="1280514"/>
    <lineage>
        <taxon>Bacteria</taxon>
        <taxon>Bacillati</taxon>
        <taxon>Actinomycetota</taxon>
        <taxon>Acidimicrobiia</taxon>
        <taxon>Acidimicrobiales</taxon>
        <taxon>Acidimicrobiaceae</taxon>
        <taxon>Acidithrix</taxon>
    </lineage>
</organism>
<dbReference type="InterPro" id="IPR050367">
    <property type="entry name" value="APC_superfamily"/>
</dbReference>
<feature type="transmembrane region" description="Helical" evidence="6">
    <location>
        <begin position="59"/>
        <end position="82"/>
    </location>
</feature>
<dbReference type="PANTHER" id="PTHR42770:SF7">
    <property type="entry name" value="MEMBRANE PROTEIN"/>
    <property type="match status" value="1"/>
</dbReference>
<evidence type="ECO:0000256" key="3">
    <source>
        <dbReference type="ARBA" id="ARBA00022692"/>
    </source>
</evidence>
<dbReference type="Gene3D" id="1.20.1740.10">
    <property type="entry name" value="Amino acid/polyamine transporter I"/>
    <property type="match status" value="1"/>
</dbReference>
<keyword evidence="3 6" id="KW-0812">Transmembrane</keyword>
<feature type="transmembrane region" description="Helical" evidence="6">
    <location>
        <begin position="6"/>
        <end position="25"/>
    </location>
</feature>
<keyword evidence="8" id="KW-1185">Reference proteome</keyword>
<evidence type="ECO:0000256" key="1">
    <source>
        <dbReference type="ARBA" id="ARBA00004651"/>
    </source>
</evidence>
<accession>A0A0D8HFT3</accession>
<evidence type="ECO:0000313" key="7">
    <source>
        <dbReference type="EMBL" id="KJF15896.1"/>
    </source>
</evidence>
<evidence type="ECO:0000313" key="8">
    <source>
        <dbReference type="Proteomes" id="UP000032360"/>
    </source>
</evidence>
<feature type="transmembrane region" description="Helical" evidence="6">
    <location>
        <begin position="200"/>
        <end position="223"/>
    </location>
</feature>
<name>A0A0D8HFT3_9ACTN</name>
<feature type="transmembrane region" description="Helical" evidence="6">
    <location>
        <begin position="364"/>
        <end position="382"/>
    </location>
</feature>
<feature type="transmembrane region" description="Helical" evidence="6">
    <location>
        <begin position="300"/>
        <end position="317"/>
    </location>
</feature>
<evidence type="ECO:0008006" key="9">
    <source>
        <dbReference type="Google" id="ProtNLM"/>
    </source>
</evidence>
<comment type="caution">
    <text evidence="7">The sequence shown here is derived from an EMBL/GenBank/DDBJ whole genome shotgun (WGS) entry which is preliminary data.</text>
</comment>
<dbReference type="AlphaFoldDB" id="A0A0D8HFT3"/>
<feature type="transmembrane region" description="Helical" evidence="6">
    <location>
        <begin position="94"/>
        <end position="113"/>
    </location>
</feature>
<keyword evidence="5 6" id="KW-0472">Membrane</keyword>
<dbReference type="Proteomes" id="UP000032360">
    <property type="component" value="Unassembled WGS sequence"/>
</dbReference>
<dbReference type="STRING" id="1280514.AXFE_32610"/>
<feature type="transmembrane region" description="Helical" evidence="6">
    <location>
        <begin position="329"/>
        <end position="352"/>
    </location>
</feature>
<proteinExistence type="predicted"/>
<dbReference type="PANTHER" id="PTHR42770">
    <property type="entry name" value="AMINO ACID TRANSPORTER-RELATED"/>
    <property type="match status" value="1"/>
</dbReference>
<keyword evidence="2" id="KW-1003">Cell membrane</keyword>
<protein>
    <recommendedName>
        <fullName evidence="9">Serine/threonine exchanger SteT</fullName>
    </recommendedName>
</protein>
<dbReference type="GO" id="GO:0022857">
    <property type="term" value="F:transmembrane transporter activity"/>
    <property type="evidence" value="ECO:0007669"/>
    <property type="project" value="InterPro"/>
</dbReference>
<evidence type="ECO:0000256" key="6">
    <source>
        <dbReference type="SAM" id="Phobius"/>
    </source>
</evidence>
<dbReference type="EMBL" id="JXYS01000112">
    <property type="protein sequence ID" value="KJF15896.1"/>
    <property type="molecule type" value="Genomic_DNA"/>
</dbReference>
<feature type="transmembrane region" description="Helical" evidence="6">
    <location>
        <begin position="157"/>
        <end position="179"/>
    </location>
</feature>
<dbReference type="GO" id="GO:0005886">
    <property type="term" value="C:plasma membrane"/>
    <property type="evidence" value="ECO:0007669"/>
    <property type="project" value="UniProtKB-SubCell"/>
</dbReference>